<keyword evidence="2" id="KW-1185">Reference proteome</keyword>
<sequence>MEARIEIKQEIDQFGSTIHNLQGLFVEVSETQLQSVVDTSQCIEQEEQSQPLDYSLLVD</sequence>
<name>A0ABS8WR94_DATST</name>
<protein>
    <submittedName>
        <fullName evidence="1">Uncharacterized protein</fullName>
    </submittedName>
</protein>
<proteinExistence type="predicted"/>
<dbReference type="EMBL" id="JACEIK010009471">
    <property type="protein sequence ID" value="MCE3052342.1"/>
    <property type="molecule type" value="Genomic_DNA"/>
</dbReference>
<comment type="caution">
    <text evidence="1">The sequence shown here is derived from an EMBL/GenBank/DDBJ whole genome shotgun (WGS) entry which is preliminary data.</text>
</comment>
<evidence type="ECO:0000313" key="1">
    <source>
        <dbReference type="EMBL" id="MCE3052342.1"/>
    </source>
</evidence>
<accession>A0ABS8WR94</accession>
<feature type="non-terminal residue" evidence="1">
    <location>
        <position position="59"/>
    </location>
</feature>
<evidence type="ECO:0000313" key="2">
    <source>
        <dbReference type="Proteomes" id="UP000823775"/>
    </source>
</evidence>
<dbReference type="Proteomes" id="UP000823775">
    <property type="component" value="Unassembled WGS sequence"/>
</dbReference>
<reference evidence="1 2" key="1">
    <citation type="journal article" date="2021" name="BMC Genomics">
        <title>Datura genome reveals duplications of psychoactive alkaloid biosynthetic genes and high mutation rate following tissue culture.</title>
        <authorList>
            <person name="Rajewski A."/>
            <person name="Carter-House D."/>
            <person name="Stajich J."/>
            <person name="Litt A."/>
        </authorList>
    </citation>
    <scope>NUCLEOTIDE SEQUENCE [LARGE SCALE GENOMIC DNA]</scope>
    <source>
        <strain evidence="1">AR-01</strain>
    </source>
</reference>
<organism evidence="1 2">
    <name type="scientific">Datura stramonium</name>
    <name type="common">Jimsonweed</name>
    <name type="synonym">Common thornapple</name>
    <dbReference type="NCBI Taxonomy" id="4076"/>
    <lineage>
        <taxon>Eukaryota</taxon>
        <taxon>Viridiplantae</taxon>
        <taxon>Streptophyta</taxon>
        <taxon>Embryophyta</taxon>
        <taxon>Tracheophyta</taxon>
        <taxon>Spermatophyta</taxon>
        <taxon>Magnoliopsida</taxon>
        <taxon>eudicotyledons</taxon>
        <taxon>Gunneridae</taxon>
        <taxon>Pentapetalae</taxon>
        <taxon>asterids</taxon>
        <taxon>lamiids</taxon>
        <taxon>Solanales</taxon>
        <taxon>Solanaceae</taxon>
        <taxon>Solanoideae</taxon>
        <taxon>Datureae</taxon>
        <taxon>Datura</taxon>
    </lineage>
</organism>
<gene>
    <name evidence="1" type="ORF">HAX54_052350</name>
</gene>